<sequence>MNPDLFRKIINSYNFLSNSFGRLVISTLPWAQLILGALLISGYLSRYVSLTISIILVVFVVSNLLNAWKGNCQTCGFLSELVFYKQANPFVLLTINYLLMALSASIYLDKRFYSNKKAQYSFLSQAIFPLSIFIAVYLILCLLTFMGKRSYEAKYISVVSGERDKIIKELNKPDAVSLIGSDIKSISSNIEFPRHPDINIIVLLTLHTLECGSCAQESAYLEYLNFKYGGKAYFCAIVPKISKTAIYNFRNEYGITYPFVEDPVLLGSNILSRYKSLILLVSPEGKILRVDPISFNIKNFRDEYEKVLLSYLK</sequence>
<dbReference type="GO" id="GO:0016020">
    <property type="term" value="C:membrane"/>
    <property type="evidence" value="ECO:0007669"/>
    <property type="project" value="UniProtKB-SubCell"/>
</dbReference>
<evidence type="ECO:0000256" key="2">
    <source>
        <dbReference type="ARBA" id="ARBA00022692"/>
    </source>
</evidence>
<comment type="caution">
    <text evidence="7">The sequence shown here is derived from an EMBL/GenBank/DDBJ whole genome shotgun (WGS) entry which is preliminary data.</text>
</comment>
<evidence type="ECO:0000256" key="3">
    <source>
        <dbReference type="ARBA" id="ARBA00022989"/>
    </source>
</evidence>
<evidence type="ECO:0000259" key="6">
    <source>
        <dbReference type="Pfam" id="PF07291"/>
    </source>
</evidence>
<dbReference type="EMBL" id="QUAH01000005">
    <property type="protein sequence ID" value="RFT16116.1"/>
    <property type="molecule type" value="Genomic_DNA"/>
</dbReference>
<dbReference type="InterPro" id="IPR009908">
    <property type="entry name" value="Methylamine_util_MauE"/>
</dbReference>
<keyword evidence="2 5" id="KW-0812">Transmembrane</keyword>
<gene>
    <name evidence="7" type="ORF">OP8BY_2122</name>
</gene>
<feature type="domain" description="Methylamine utilisation protein MauE" evidence="6">
    <location>
        <begin position="2"/>
        <end position="105"/>
    </location>
</feature>
<proteinExistence type="predicted"/>
<dbReference type="GO" id="GO:0030416">
    <property type="term" value="P:methylamine metabolic process"/>
    <property type="evidence" value="ECO:0007669"/>
    <property type="project" value="InterPro"/>
</dbReference>
<feature type="transmembrane region" description="Helical" evidence="5">
    <location>
        <begin position="120"/>
        <end position="146"/>
    </location>
</feature>
<dbReference type="Proteomes" id="UP000257323">
    <property type="component" value="Unassembled WGS sequence"/>
</dbReference>
<keyword evidence="3 5" id="KW-1133">Transmembrane helix</keyword>
<name>A0A3E2BNC1_9BACT</name>
<reference evidence="7 8" key="1">
    <citation type="submission" date="2018-08" db="EMBL/GenBank/DDBJ databases">
        <title>Genome analysis of the thermophilic bacterium of the candidate phylum Aminicenantes from deep subsurface aquifer revealed its physiology and ecological role.</title>
        <authorList>
            <person name="Kadnikov V.V."/>
            <person name="Mardanov A.V."/>
            <person name="Beletsky A.V."/>
            <person name="Karnachuk O.V."/>
            <person name="Ravin N.V."/>
        </authorList>
    </citation>
    <scope>NUCLEOTIDE SEQUENCE [LARGE SCALE GENOMIC DNA]</scope>
    <source>
        <strain evidence="7">BY38</strain>
    </source>
</reference>
<organism evidence="7 8">
    <name type="scientific">Candidatus Saccharicenans subterraneus</name>
    <dbReference type="NCBI Taxonomy" id="2508984"/>
    <lineage>
        <taxon>Bacteria</taxon>
        <taxon>Candidatus Aminicenantota</taxon>
        <taxon>Candidatus Aminicenantia</taxon>
        <taxon>Candidatus Aminicenantales</taxon>
        <taxon>Candidatus Saccharicenantaceae</taxon>
        <taxon>Candidatus Saccharicenans</taxon>
    </lineage>
</organism>
<comment type="subcellular location">
    <subcellularLocation>
        <location evidence="1">Membrane</location>
        <topology evidence="1">Multi-pass membrane protein</topology>
    </subcellularLocation>
</comment>
<feature type="transmembrane region" description="Helical" evidence="5">
    <location>
        <begin position="20"/>
        <end position="40"/>
    </location>
</feature>
<feature type="transmembrane region" description="Helical" evidence="5">
    <location>
        <begin position="88"/>
        <end position="108"/>
    </location>
</feature>
<evidence type="ECO:0000256" key="1">
    <source>
        <dbReference type="ARBA" id="ARBA00004141"/>
    </source>
</evidence>
<protein>
    <recommendedName>
        <fullName evidence="6">Methylamine utilisation protein MauE domain-containing protein</fullName>
    </recommendedName>
</protein>
<dbReference type="AlphaFoldDB" id="A0A3E2BNC1"/>
<evidence type="ECO:0000313" key="8">
    <source>
        <dbReference type="Proteomes" id="UP000257323"/>
    </source>
</evidence>
<accession>A0A3E2BNC1</accession>
<keyword evidence="4 5" id="KW-0472">Membrane</keyword>
<evidence type="ECO:0000256" key="5">
    <source>
        <dbReference type="SAM" id="Phobius"/>
    </source>
</evidence>
<feature type="transmembrane region" description="Helical" evidence="5">
    <location>
        <begin position="47"/>
        <end position="68"/>
    </location>
</feature>
<evidence type="ECO:0000256" key="4">
    <source>
        <dbReference type="ARBA" id="ARBA00023136"/>
    </source>
</evidence>
<evidence type="ECO:0000313" key="7">
    <source>
        <dbReference type="EMBL" id="RFT16116.1"/>
    </source>
</evidence>
<dbReference type="Pfam" id="PF07291">
    <property type="entry name" value="MauE"/>
    <property type="match status" value="1"/>
</dbReference>